<dbReference type="Proteomes" id="UP000635565">
    <property type="component" value="Unassembled WGS sequence"/>
</dbReference>
<keyword evidence="4" id="KW-1185">Reference proteome</keyword>
<comment type="similarity">
    <text evidence="1 2">Belongs to the cytochrome P450 family.</text>
</comment>
<dbReference type="InterPro" id="IPR002397">
    <property type="entry name" value="Cyt_P450_B"/>
</dbReference>
<evidence type="ECO:0000256" key="2">
    <source>
        <dbReference type="RuleBase" id="RU000461"/>
    </source>
</evidence>
<keyword evidence="2" id="KW-0560">Oxidoreductase</keyword>
<dbReference type="EMBL" id="BNJJ01000001">
    <property type="protein sequence ID" value="GHO82037.1"/>
    <property type="molecule type" value="Genomic_DNA"/>
</dbReference>
<dbReference type="InterPro" id="IPR036396">
    <property type="entry name" value="Cyt_P450_sf"/>
</dbReference>
<comment type="caution">
    <text evidence="3">The sequence shown here is derived from an EMBL/GenBank/DDBJ whole genome shotgun (WGS) entry which is preliminary data.</text>
</comment>
<dbReference type="RefSeq" id="WP_201359747.1">
    <property type="nucleotide sequence ID" value="NZ_BNJJ01000001.1"/>
</dbReference>
<protein>
    <submittedName>
        <fullName evidence="3">Cytochrome P450 YjiB</fullName>
    </submittedName>
</protein>
<proteinExistence type="inferred from homology"/>
<dbReference type="InterPro" id="IPR017972">
    <property type="entry name" value="Cyt_P450_CS"/>
</dbReference>
<accession>A0ABQ3V7C1</accession>
<dbReference type="Gene3D" id="1.10.630.10">
    <property type="entry name" value="Cytochrome P450"/>
    <property type="match status" value="1"/>
</dbReference>
<dbReference type="PRINTS" id="PR00359">
    <property type="entry name" value="BP450"/>
</dbReference>
<dbReference type="PROSITE" id="PS00086">
    <property type="entry name" value="CYTOCHROME_P450"/>
    <property type="match status" value="1"/>
</dbReference>
<evidence type="ECO:0000313" key="3">
    <source>
        <dbReference type="EMBL" id="GHO82037.1"/>
    </source>
</evidence>
<reference evidence="3 4" key="1">
    <citation type="journal article" date="2021" name="Int. J. Syst. Evol. Microbiol.">
        <title>Reticulibacter mediterranei gen. nov., sp. nov., within the new family Reticulibacteraceae fam. nov., and Ktedonospora formicarum gen. nov., sp. nov., Ktedonobacter robiniae sp. nov., Dictyobacter formicarum sp. nov. and Dictyobacter arantiisoli sp. nov., belonging to the class Ktedonobacteria.</title>
        <authorList>
            <person name="Yabe S."/>
            <person name="Zheng Y."/>
            <person name="Wang C.M."/>
            <person name="Sakai Y."/>
            <person name="Abe K."/>
            <person name="Yokota A."/>
            <person name="Donadio S."/>
            <person name="Cavaletti L."/>
            <person name="Monciardini P."/>
        </authorList>
    </citation>
    <scope>NUCLEOTIDE SEQUENCE [LARGE SCALE GENOMIC DNA]</scope>
    <source>
        <strain evidence="3 4">SOSP1-9</strain>
    </source>
</reference>
<keyword evidence="2" id="KW-0503">Monooxygenase</keyword>
<dbReference type="SUPFAM" id="SSF48264">
    <property type="entry name" value="Cytochrome P450"/>
    <property type="match status" value="1"/>
</dbReference>
<dbReference type="PANTHER" id="PTHR46696:SF1">
    <property type="entry name" value="CYTOCHROME P450 YJIB-RELATED"/>
    <property type="match status" value="1"/>
</dbReference>
<evidence type="ECO:0000256" key="1">
    <source>
        <dbReference type="ARBA" id="ARBA00010617"/>
    </source>
</evidence>
<dbReference type="Pfam" id="PF00067">
    <property type="entry name" value="p450"/>
    <property type="match status" value="2"/>
</dbReference>
<evidence type="ECO:0000313" key="4">
    <source>
        <dbReference type="Proteomes" id="UP000635565"/>
    </source>
</evidence>
<gene>
    <name evidence="3" type="primary">yjiB_1</name>
    <name evidence="3" type="ORF">KSZ_00430</name>
</gene>
<keyword evidence="2" id="KW-0479">Metal-binding</keyword>
<dbReference type="PANTHER" id="PTHR46696">
    <property type="entry name" value="P450, PUTATIVE (EUROFUNG)-RELATED"/>
    <property type="match status" value="1"/>
</dbReference>
<sequence>MARKMNQFMPIHKQDPFAWFREMRAEHPVYYDAETERWYVFRYRDVERVLMDYHQFSSEWAQRLAEDRPNQRRGVSFLTMDPPRHNQLRNIVAQVFTPKAITQLSGRIQEIAQNLLYDMKQKGACDFVQDFSYPFPVTVIAELIGVPPSDRDLYRRWADSIGNGNEPDEEIEKARTQALDEMSDYFSGMLRLRRQQPREDLMSRLLAAEVDGVHLTEEELISFCILLLFAGHETTKNLLALAIMCFDEHPGTMEQLLRQPELIPGAIEEVLRYRAILWGTFRLAKNDVLLGDQLIPAGDIVFAWMASANRDPERFSDPERFNIERAPGKHLAFGHGIHTCLGAPLTRLESAIALPMILEQLPNLHVVPGTVTEPTTLTFLRRVNHLPIIFTPTASVHAVSSGI</sequence>
<keyword evidence="2" id="KW-0408">Iron</keyword>
<dbReference type="InterPro" id="IPR001128">
    <property type="entry name" value="Cyt_P450"/>
</dbReference>
<name>A0ABQ3V7C1_9CHLR</name>
<keyword evidence="2" id="KW-0349">Heme</keyword>
<dbReference type="CDD" id="cd11032">
    <property type="entry name" value="P450_EryK-like"/>
    <property type="match status" value="1"/>
</dbReference>
<organism evidence="3 4">
    <name type="scientific">Dictyobacter formicarum</name>
    <dbReference type="NCBI Taxonomy" id="2778368"/>
    <lineage>
        <taxon>Bacteria</taxon>
        <taxon>Bacillati</taxon>
        <taxon>Chloroflexota</taxon>
        <taxon>Ktedonobacteria</taxon>
        <taxon>Ktedonobacterales</taxon>
        <taxon>Dictyobacteraceae</taxon>
        <taxon>Dictyobacter</taxon>
    </lineage>
</organism>